<dbReference type="PANTHER" id="PTHR22893:SF91">
    <property type="entry name" value="NADPH DEHYDROGENASE 2-RELATED"/>
    <property type="match status" value="1"/>
</dbReference>
<dbReference type="SUPFAM" id="SSF51395">
    <property type="entry name" value="FMN-linked oxidoreductases"/>
    <property type="match status" value="1"/>
</dbReference>
<dbReference type="EMBL" id="NHYD01002450">
    <property type="protein sequence ID" value="PPQ86645.1"/>
    <property type="molecule type" value="Genomic_DNA"/>
</dbReference>
<evidence type="ECO:0000313" key="2">
    <source>
        <dbReference type="EMBL" id="PPQ86645.1"/>
    </source>
</evidence>
<gene>
    <name evidence="2" type="ORF">CVT25_006829</name>
</gene>
<dbReference type="CDD" id="cd02933">
    <property type="entry name" value="OYE_like_FMN"/>
    <property type="match status" value="1"/>
</dbReference>
<organism evidence="2 3">
    <name type="scientific">Psilocybe cyanescens</name>
    <dbReference type="NCBI Taxonomy" id="93625"/>
    <lineage>
        <taxon>Eukaryota</taxon>
        <taxon>Fungi</taxon>
        <taxon>Dikarya</taxon>
        <taxon>Basidiomycota</taxon>
        <taxon>Agaricomycotina</taxon>
        <taxon>Agaricomycetes</taxon>
        <taxon>Agaricomycetidae</taxon>
        <taxon>Agaricales</taxon>
        <taxon>Agaricineae</taxon>
        <taxon>Strophariaceae</taxon>
        <taxon>Psilocybe</taxon>
    </lineage>
</organism>
<dbReference type="Gene3D" id="3.20.20.70">
    <property type="entry name" value="Aldolase class I"/>
    <property type="match status" value="1"/>
</dbReference>
<dbReference type="InterPro" id="IPR013785">
    <property type="entry name" value="Aldolase_TIM"/>
</dbReference>
<dbReference type="AlphaFoldDB" id="A0A409X7D2"/>
<dbReference type="Pfam" id="PF00724">
    <property type="entry name" value="Oxidored_FMN"/>
    <property type="match status" value="1"/>
</dbReference>
<dbReference type="OrthoDB" id="276546at2759"/>
<protein>
    <recommendedName>
        <fullName evidence="1">NADH:flavin oxidoreductase/NADH oxidase N-terminal domain-containing protein</fullName>
    </recommendedName>
</protein>
<feature type="domain" description="NADH:flavin oxidoreductase/NADH oxidase N-terminal" evidence="1">
    <location>
        <begin position="6"/>
        <end position="352"/>
    </location>
</feature>
<reference evidence="2 3" key="1">
    <citation type="journal article" date="2018" name="Evol. Lett.">
        <title>Horizontal gene cluster transfer increased hallucinogenic mushroom diversity.</title>
        <authorList>
            <person name="Reynolds H.T."/>
            <person name="Vijayakumar V."/>
            <person name="Gluck-Thaler E."/>
            <person name="Korotkin H.B."/>
            <person name="Matheny P.B."/>
            <person name="Slot J.C."/>
        </authorList>
    </citation>
    <scope>NUCLEOTIDE SEQUENCE [LARGE SCALE GENOMIC DNA]</scope>
    <source>
        <strain evidence="2 3">2631</strain>
    </source>
</reference>
<dbReference type="InterPro" id="IPR045247">
    <property type="entry name" value="Oye-like"/>
</dbReference>
<name>A0A409X7D2_PSICY</name>
<dbReference type="InterPro" id="IPR001155">
    <property type="entry name" value="OxRdtase_FMN_N"/>
</dbReference>
<sequence length="382" mass="41932">MAYKALFSPLQIGDVTLKNRITMAAFARNRAEDTYPTDLMKEYYVQRAKGGAGLIVTEAILVTRQGTEWPHSPGIWEDKHVTLWKGIVDAVHAAGGLLYGQVIPLFFVGRAGHPDAEQQKLAGIPVYGPSAIGARGGKFKFIPGCPGYVIPTPIDDPWKIIEQFKQAAFNAKKAGFDGIELHGSNGYIIHQFLDSTSNHRTDEWGGSIENRSRFGLEVLKVMVEAFGRNVSVKLSPSGGYNDMGMPLQETLDTYSHFISEADKLGLAYICLVRYQAAYDAEYDGVLRSTPHDVIESYASLIKNSKLIINAGVTPEEGEQLVASGKVDAIAIGFNWITHPDLANRVLKGKPLNNVPDIPHLQTNRNSGDWSTGYTDYPAAEYE</sequence>
<proteinExistence type="predicted"/>
<accession>A0A409X7D2</accession>
<dbReference type="PANTHER" id="PTHR22893">
    <property type="entry name" value="NADH OXIDOREDUCTASE-RELATED"/>
    <property type="match status" value="1"/>
</dbReference>
<evidence type="ECO:0000259" key="1">
    <source>
        <dbReference type="Pfam" id="PF00724"/>
    </source>
</evidence>
<dbReference type="GO" id="GO:0010181">
    <property type="term" value="F:FMN binding"/>
    <property type="evidence" value="ECO:0007669"/>
    <property type="project" value="InterPro"/>
</dbReference>
<dbReference type="GO" id="GO:0016491">
    <property type="term" value="F:oxidoreductase activity"/>
    <property type="evidence" value="ECO:0007669"/>
    <property type="project" value="InterPro"/>
</dbReference>
<keyword evidence="3" id="KW-1185">Reference proteome</keyword>
<dbReference type="Proteomes" id="UP000283269">
    <property type="component" value="Unassembled WGS sequence"/>
</dbReference>
<dbReference type="STRING" id="93625.A0A409X7D2"/>
<dbReference type="InParanoid" id="A0A409X7D2"/>
<comment type="caution">
    <text evidence="2">The sequence shown here is derived from an EMBL/GenBank/DDBJ whole genome shotgun (WGS) entry which is preliminary data.</text>
</comment>
<evidence type="ECO:0000313" key="3">
    <source>
        <dbReference type="Proteomes" id="UP000283269"/>
    </source>
</evidence>